<dbReference type="GO" id="GO:0006309">
    <property type="term" value="P:apoptotic DNA fragmentation"/>
    <property type="evidence" value="ECO:0007669"/>
    <property type="project" value="UniProtKB-UniRule"/>
</dbReference>
<comment type="catalytic activity">
    <reaction evidence="1 19">
        <text>Endonucleolytic cleavage to nucleoside 3'-phosphates and 3'-phosphooligonucleotide end-products.</text>
        <dbReference type="EC" id="3.1.22.1"/>
    </reaction>
</comment>
<keyword evidence="9 19" id="KW-0255">Endonuclease</keyword>
<evidence type="ECO:0000256" key="11">
    <source>
        <dbReference type="ARBA" id="ARBA00023157"/>
    </source>
</evidence>
<evidence type="ECO:0000256" key="21">
    <source>
        <dbReference type="SAM" id="SignalP"/>
    </source>
</evidence>
<evidence type="ECO:0000256" key="17">
    <source>
        <dbReference type="ARBA" id="ARBA00043033"/>
    </source>
</evidence>
<evidence type="ECO:0000313" key="22">
    <source>
        <dbReference type="EMBL" id="KFO19508.1"/>
    </source>
</evidence>
<keyword evidence="11" id="KW-1015">Disulfide bond</keyword>
<evidence type="ECO:0000256" key="1">
    <source>
        <dbReference type="ARBA" id="ARBA00000447"/>
    </source>
</evidence>
<evidence type="ECO:0000256" key="16">
    <source>
        <dbReference type="ARBA" id="ARBA00041918"/>
    </source>
</evidence>
<comment type="similarity">
    <text evidence="3 19">Belongs to the DNase II family.</text>
</comment>
<keyword evidence="13 19" id="KW-0458">Lysosome</keyword>
<dbReference type="EMBL" id="KN125026">
    <property type="protein sequence ID" value="KFO19508.1"/>
    <property type="molecule type" value="Genomic_DNA"/>
</dbReference>
<gene>
    <name evidence="22" type="ORF">H920_19093</name>
</gene>
<dbReference type="GO" id="GO:0004531">
    <property type="term" value="F:deoxyribonuclease II activity"/>
    <property type="evidence" value="ECO:0007669"/>
    <property type="project" value="UniProtKB-UniRule"/>
</dbReference>
<keyword evidence="7 19" id="KW-0540">Nuclease</keyword>
<sequence length="372" mass="40588">MVSLGALLLGALLWVPGGALRCQGDAGQPVDWFVVYKLPAQSGPGDDAWRGLRYRYLDAGSGGWRDGAGPINSSEGAVGRSLQPLYRGNASQLAFLLYNDQPPKSAWAPDASSRGHSKGVLLLDQEGGFWLVHSVPRFPPTPSSGAYTWPHNAQTYGQTLICVSFPLTEFTKIGRQLAYIFPLVFNYKLDDIFAQKFPDLVDVVKGQHIHREPWNSSVMLTSQAGNTFQSFTKAAKFGDDLYSGWLAEALSTNLQVQFWPNSPGTLPSNCSGPWHVLNVNQTSFPGPAGPTFSASEDHSKWCVAPREPWVCVGDMNRNLGEEHRGGGTLCTQLPALWKAFQPLAKVTNPCEGDPRAWKPGGQRTKAQESAWT</sequence>
<protein>
    <recommendedName>
        <fullName evidence="14 19">Deoxyribonuclease-2-alpha</fullName>
        <ecNumber evidence="4 19">3.1.22.1</ecNumber>
    </recommendedName>
    <alternativeName>
        <fullName evidence="15 19">Acid DNase</fullName>
    </alternativeName>
    <alternativeName>
        <fullName evidence="17 19">Deoxyribonuclease II alpha</fullName>
    </alternativeName>
    <alternativeName>
        <fullName evidence="16 19">Lysosomal DNase II</fullName>
    </alternativeName>
</protein>
<dbReference type="InterPro" id="IPR004947">
    <property type="entry name" value="DNase_II"/>
</dbReference>
<dbReference type="AlphaFoldDB" id="A0A091CPH8"/>
<dbReference type="Pfam" id="PF03265">
    <property type="entry name" value="DNase_II"/>
    <property type="match status" value="1"/>
</dbReference>
<keyword evidence="8 19" id="KW-0732">Signal</keyword>
<evidence type="ECO:0000256" key="3">
    <source>
        <dbReference type="ARBA" id="ARBA00007527"/>
    </source>
</evidence>
<evidence type="ECO:0000256" key="7">
    <source>
        <dbReference type="ARBA" id="ARBA00022722"/>
    </source>
</evidence>
<evidence type="ECO:0000256" key="10">
    <source>
        <dbReference type="ARBA" id="ARBA00022801"/>
    </source>
</evidence>
<keyword evidence="6 19" id="KW-0053">Apoptosis</keyword>
<comment type="function">
    <text evidence="18 19">Hydrolyzes DNA under acidic conditions with a preference for double-stranded DNA. Plays a major role in the clearance of nucleic acids generated through apoptosis, hence preventing autoinflammation. Necessary for proper fetal development and for definitive erythropoiesis in fetal liver and bone marrow, where it degrades nuclear DNA expelled from erythroid precursor cells.</text>
</comment>
<evidence type="ECO:0000256" key="4">
    <source>
        <dbReference type="ARBA" id="ARBA00012036"/>
    </source>
</evidence>
<evidence type="ECO:0000256" key="5">
    <source>
        <dbReference type="ARBA" id="ARBA00022473"/>
    </source>
</evidence>
<evidence type="ECO:0000256" key="19">
    <source>
        <dbReference type="RuleBase" id="RU369111"/>
    </source>
</evidence>
<accession>A0A091CPH8</accession>
<evidence type="ECO:0000256" key="12">
    <source>
        <dbReference type="ARBA" id="ARBA00023180"/>
    </source>
</evidence>
<keyword evidence="10 19" id="KW-0378">Hydrolase</keyword>
<feature type="chain" id="PRO_5001870952" description="Deoxyribonuclease-2-alpha" evidence="21">
    <location>
        <begin position="20"/>
        <end position="372"/>
    </location>
</feature>
<dbReference type="Proteomes" id="UP000028990">
    <property type="component" value="Unassembled WGS sequence"/>
</dbReference>
<evidence type="ECO:0000256" key="6">
    <source>
        <dbReference type="ARBA" id="ARBA00022703"/>
    </source>
</evidence>
<evidence type="ECO:0000256" key="20">
    <source>
        <dbReference type="SAM" id="MobiDB-lite"/>
    </source>
</evidence>
<keyword evidence="12 19" id="KW-0325">Glycoprotein</keyword>
<keyword evidence="23" id="KW-1185">Reference proteome</keyword>
<evidence type="ECO:0000256" key="13">
    <source>
        <dbReference type="ARBA" id="ARBA00023228"/>
    </source>
</evidence>
<dbReference type="PANTHER" id="PTHR10858:SF9">
    <property type="entry name" value="DEOXYRIBONUCLEASE-2-ALPHA"/>
    <property type="match status" value="1"/>
</dbReference>
<dbReference type="eggNOG" id="KOG3825">
    <property type="taxonomic scope" value="Eukaryota"/>
</dbReference>
<name>A0A091CPH8_FUKDA</name>
<reference evidence="22 23" key="1">
    <citation type="submission" date="2013-11" db="EMBL/GenBank/DDBJ databases">
        <title>The Damaraland mole rat (Fukomys damarensis) genome and evolution of African mole rats.</title>
        <authorList>
            <person name="Gladyshev V.N."/>
            <person name="Fang X."/>
        </authorList>
    </citation>
    <scope>NUCLEOTIDE SEQUENCE [LARGE SCALE GENOMIC DNA]</scope>
    <source>
        <tissue evidence="22">Liver</tissue>
    </source>
</reference>
<organism evidence="22 23">
    <name type="scientific">Fukomys damarensis</name>
    <name type="common">Damaraland mole rat</name>
    <name type="synonym">Cryptomys damarensis</name>
    <dbReference type="NCBI Taxonomy" id="885580"/>
    <lineage>
        <taxon>Eukaryota</taxon>
        <taxon>Metazoa</taxon>
        <taxon>Chordata</taxon>
        <taxon>Craniata</taxon>
        <taxon>Vertebrata</taxon>
        <taxon>Euteleostomi</taxon>
        <taxon>Mammalia</taxon>
        <taxon>Eutheria</taxon>
        <taxon>Euarchontoglires</taxon>
        <taxon>Glires</taxon>
        <taxon>Rodentia</taxon>
        <taxon>Hystricomorpha</taxon>
        <taxon>Bathyergidae</taxon>
        <taxon>Fukomys</taxon>
    </lineage>
</organism>
<proteinExistence type="inferred from homology"/>
<keyword evidence="5" id="KW-0217">Developmental protein</keyword>
<dbReference type="OrthoDB" id="10261598at2759"/>
<evidence type="ECO:0000256" key="8">
    <source>
        <dbReference type="ARBA" id="ARBA00022729"/>
    </source>
</evidence>
<dbReference type="EC" id="3.1.22.1" evidence="4 19"/>
<dbReference type="STRING" id="885580.ENSFDAP00000018663"/>
<comment type="subcellular location">
    <subcellularLocation>
        <location evidence="2 19">Lysosome</location>
    </subcellularLocation>
</comment>
<evidence type="ECO:0000256" key="18">
    <source>
        <dbReference type="ARBA" id="ARBA00045381"/>
    </source>
</evidence>
<dbReference type="GO" id="GO:0005764">
    <property type="term" value="C:lysosome"/>
    <property type="evidence" value="ECO:0007669"/>
    <property type="project" value="UniProtKB-SubCell"/>
</dbReference>
<evidence type="ECO:0000256" key="14">
    <source>
        <dbReference type="ARBA" id="ARBA00039868"/>
    </source>
</evidence>
<evidence type="ECO:0000256" key="2">
    <source>
        <dbReference type="ARBA" id="ARBA00004371"/>
    </source>
</evidence>
<evidence type="ECO:0000256" key="9">
    <source>
        <dbReference type="ARBA" id="ARBA00022759"/>
    </source>
</evidence>
<dbReference type="PANTHER" id="PTHR10858">
    <property type="entry name" value="DEOXYRIBONUCLEASE II"/>
    <property type="match status" value="1"/>
</dbReference>
<feature type="region of interest" description="Disordered" evidence="20">
    <location>
        <begin position="351"/>
        <end position="372"/>
    </location>
</feature>
<evidence type="ECO:0000256" key="15">
    <source>
        <dbReference type="ARBA" id="ARBA00041393"/>
    </source>
</evidence>
<evidence type="ECO:0000313" key="23">
    <source>
        <dbReference type="Proteomes" id="UP000028990"/>
    </source>
</evidence>
<feature type="signal peptide" evidence="21">
    <location>
        <begin position="1"/>
        <end position="19"/>
    </location>
</feature>